<evidence type="ECO:0000313" key="6">
    <source>
        <dbReference type="EMBL" id="CAF1357938.1"/>
    </source>
</evidence>
<name>A0A814M5B5_9BILA</name>
<evidence type="ECO:0000313" key="7">
    <source>
        <dbReference type="EMBL" id="CAF3840315.1"/>
    </source>
</evidence>
<comment type="similarity">
    <text evidence="4">Belongs to the inner dynein arm light chain family.</text>
</comment>
<dbReference type="Proteomes" id="UP000681722">
    <property type="component" value="Unassembled WGS sequence"/>
</dbReference>
<evidence type="ECO:0000313" key="8">
    <source>
        <dbReference type="EMBL" id="CAF4168293.1"/>
    </source>
</evidence>
<evidence type="ECO:0000256" key="4">
    <source>
        <dbReference type="ARBA" id="ARBA00038114"/>
    </source>
</evidence>
<dbReference type="Proteomes" id="UP000682733">
    <property type="component" value="Unassembled WGS sequence"/>
</dbReference>
<dbReference type="OrthoDB" id="9988029at2759"/>
<dbReference type="EMBL" id="CAJOBA010044770">
    <property type="protein sequence ID" value="CAF4168293.1"/>
    <property type="molecule type" value="Genomic_DNA"/>
</dbReference>
<dbReference type="GO" id="GO:0030286">
    <property type="term" value="C:dynein complex"/>
    <property type="evidence" value="ECO:0007669"/>
    <property type="project" value="UniProtKB-KW"/>
</dbReference>
<dbReference type="PANTHER" id="PTHR13183:SF0">
    <property type="entry name" value="AXONEMAL DYNEIN LIGHT INTERMEDIATE POLYPEPTIDE 1"/>
    <property type="match status" value="1"/>
</dbReference>
<evidence type="ECO:0000313" key="5">
    <source>
        <dbReference type="EMBL" id="CAF1073431.1"/>
    </source>
</evidence>
<accession>A0A814M5B5</accession>
<dbReference type="Proteomes" id="UP000677228">
    <property type="component" value="Unassembled WGS sequence"/>
</dbReference>
<dbReference type="PANTHER" id="PTHR13183">
    <property type="entry name" value="AXONEMAL INNER ARM DYNEIN LIGHT CHAIN 28"/>
    <property type="match status" value="1"/>
</dbReference>
<evidence type="ECO:0000256" key="3">
    <source>
        <dbReference type="ARBA" id="ARBA00023175"/>
    </source>
</evidence>
<organism evidence="5 9">
    <name type="scientific">Didymodactylos carnosus</name>
    <dbReference type="NCBI Taxonomy" id="1234261"/>
    <lineage>
        <taxon>Eukaryota</taxon>
        <taxon>Metazoa</taxon>
        <taxon>Spiralia</taxon>
        <taxon>Gnathifera</taxon>
        <taxon>Rotifera</taxon>
        <taxon>Eurotatoria</taxon>
        <taxon>Bdelloidea</taxon>
        <taxon>Philodinida</taxon>
        <taxon>Philodinidae</taxon>
        <taxon>Didymodactylos</taxon>
    </lineage>
</organism>
<keyword evidence="3" id="KW-0505">Motor protein</keyword>
<keyword evidence="2" id="KW-0175">Coiled coil</keyword>
<evidence type="ECO:0000256" key="2">
    <source>
        <dbReference type="ARBA" id="ARBA00023054"/>
    </source>
</evidence>
<dbReference type="EMBL" id="CAJNOK010023117">
    <property type="protein sequence ID" value="CAF1357938.1"/>
    <property type="molecule type" value="Genomic_DNA"/>
</dbReference>
<dbReference type="AlphaFoldDB" id="A0A814M5B5"/>
<evidence type="ECO:0000313" key="9">
    <source>
        <dbReference type="Proteomes" id="UP000663829"/>
    </source>
</evidence>
<evidence type="ECO:0008006" key="10">
    <source>
        <dbReference type="Google" id="ProtNLM"/>
    </source>
</evidence>
<sequence length="320" mass="37230">MKSLLAAVAPICVINYGYKHHPRMTCKHVPRKYYTDSIIAPKNALLKYGTHRLIISKDLSDKEYTAICRATILPNILPVPLHDINLKLLNPYSQACRNADILDFLFKPLEFIDKYNHKYVLCVSRTPATKTDVFMLQENLDKRLKEDQALEVGLCPRRREIYDECLNEIVRHVTIECGERGILLARIRDDFLQLIKDYSTIYISANAYAFRTILLNEQIKSQLRDRVNKLEYDTEKIRKQLFNAEDHLETVVEMKASAMSERFTIKLPVELQQLRLANKVLKTELENVLGKKLKLSEKEKDQDKVPILDEKQIVTTTNRL</sequence>
<keyword evidence="9" id="KW-1185">Reference proteome</keyword>
<comment type="caution">
    <text evidence="5">The sequence shown here is derived from an EMBL/GenBank/DDBJ whole genome shotgun (WGS) entry which is preliminary data.</text>
</comment>
<proteinExistence type="inferred from homology"/>
<dbReference type="GO" id="GO:0045504">
    <property type="term" value="F:dynein heavy chain binding"/>
    <property type="evidence" value="ECO:0007669"/>
    <property type="project" value="TreeGrafter"/>
</dbReference>
<dbReference type="Pfam" id="PF10211">
    <property type="entry name" value="Ax_dynein_light"/>
    <property type="match status" value="1"/>
</dbReference>
<dbReference type="GO" id="GO:0005930">
    <property type="term" value="C:axoneme"/>
    <property type="evidence" value="ECO:0007669"/>
    <property type="project" value="TreeGrafter"/>
</dbReference>
<evidence type="ECO:0000256" key="1">
    <source>
        <dbReference type="ARBA" id="ARBA00023017"/>
    </source>
</evidence>
<protein>
    <recommendedName>
        <fullName evidence="10">33 kDa inner dynein arm light chain, axonemal</fullName>
    </recommendedName>
</protein>
<dbReference type="EMBL" id="CAJNOQ010004773">
    <property type="protein sequence ID" value="CAF1073431.1"/>
    <property type="molecule type" value="Genomic_DNA"/>
</dbReference>
<dbReference type="Proteomes" id="UP000663829">
    <property type="component" value="Unassembled WGS sequence"/>
</dbReference>
<dbReference type="InterPro" id="IPR019347">
    <property type="entry name" value="Axonemal_dynein_light_chain"/>
</dbReference>
<keyword evidence="1" id="KW-0243">Dynein</keyword>
<dbReference type="EMBL" id="CAJOBC010004774">
    <property type="protein sequence ID" value="CAF3840315.1"/>
    <property type="molecule type" value="Genomic_DNA"/>
</dbReference>
<reference evidence="5" key="1">
    <citation type="submission" date="2021-02" db="EMBL/GenBank/DDBJ databases">
        <authorList>
            <person name="Nowell W R."/>
        </authorList>
    </citation>
    <scope>NUCLEOTIDE SEQUENCE</scope>
</reference>
<gene>
    <name evidence="5" type="ORF">GPM918_LOCUS17395</name>
    <name evidence="6" type="ORF">OVA965_LOCUS31106</name>
    <name evidence="7" type="ORF">SRO942_LOCUS17396</name>
    <name evidence="8" type="ORF">TMI583_LOCUS31931</name>
</gene>